<evidence type="ECO:0000256" key="7">
    <source>
        <dbReference type="ARBA" id="ARBA00022801"/>
    </source>
</evidence>
<dbReference type="EC" id="3.4.25.1" evidence="3"/>
<organism evidence="10 11">
    <name type="scientific">Ecytonucleospora hepatopenaei</name>
    <dbReference type="NCBI Taxonomy" id="646526"/>
    <lineage>
        <taxon>Eukaryota</taxon>
        <taxon>Fungi</taxon>
        <taxon>Fungi incertae sedis</taxon>
        <taxon>Microsporidia</taxon>
        <taxon>Enterocytozoonidae</taxon>
        <taxon>Ecytonucleospora</taxon>
    </lineage>
</organism>
<comment type="subcellular location">
    <subcellularLocation>
        <location evidence="2">Nucleus</location>
    </subcellularLocation>
</comment>
<keyword evidence="7" id="KW-0378">Hydrolase</keyword>
<keyword evidence="8 10" id="KW-0647">Proteasome</keyword>
<evidence type="ECO:0000256" key="6">
    <source>
        <dbReference type="ARBA" id="ARBA00022698"/>
    </source>
</evidence>
<protein>
    <recommendedName>
        <fullName evidence="3">proteasome endopeptidase complex</fullName>
        <ecNumber evidence="3">3.4.25.1</ecNumber>
    </recommendedName>
</protein>
<dbReference type="GO" id="GO:0010499">
    <property type="term" value="P:proteasomal ubiquitin-independent protein catabolic process"/>
    <property type="evidence" value="ECO:0007669"/>
    <property type="project" value="EnsemblFungi"/>
</dbReference>
<evidence type="ECO:0000256" key="5">
    <source>
        <dbReference type="ARBA" id="ARBA00022670"/>
    </source>
</evidence>
<evidence type="ECO:0000256" key="3">
    <source>
        <dbReference type="ARBA" id="ARBA00012039"/>
    </source>
</evidence>
<dbReference type="GO" id="GO:0004298">
    <property type="term" value="F:threonine-type endopeptidase activity"/>
    <property type="evidence" value="ECO:0007669"/>
    <property type="project" value="UniProtKB-KW"/>
</dbReference>
<dbReference type="VEuPathDB" id="MicrosporidiaDB:EHP00_147"/>
<sequence length="209" mass="23216">MEESFLQDNVSTGTTIMAFKYKEGIMFAADSRTSSGQFVSCYYSDKITRLTDNILCCRAGNAAHTKYLQRICTRETKKLAAIEKTQPSISKMAHMLGSIIYDNSDKISAAFIVGGYDQGFELYKIVPDGTVIPTDIEISGSGSAFIYGFMDKLYKPNMEFKDALDFAVTMVRLAIKRDNSSGGVVRIATMDSEAVVKRYLLEGDKVFME</sequence>
<dbReference type="OrthoDB" id="7854943at2759"/>
<dbReference type="InterPro" id="IPR001353">
    <property type="entry name" value="Proteasome_sua/b"/>
</dbReference>
<feature type="active site" description="Nucleophile" evidence="9">
    <location>
        <position position="14"/>
    </location>
</feature>
<dbReference type="STRING" id="646526.A0A1W0E638"/>
<evidence type="ECO:0000256" key="2">
    <source>
        <dbReference type="ARBA" id="ARBA00004123"/>
    </source>
</evidence>
<evidence type="ECO:0000256" key="9">
    <source>
        <dbReference type="PIRSR" id="PIRSR600243-1"/>
    </source>
</evidence>
<keyword evidence="6" id="KW-0888">Threonine protease</keyword>
<accession>A0A1W0E638</accession>
<name>A0A1W0E638_9MICR</name>
<dbReference type="GO" id="GO:0019774">
    <property type="term" value="C:proteasome core complex, beta-subunit complex"/>
    <property type="evidence" value="ECO:0007669"/>
    <property type="project" value="EnsemblFungi"/>
</dbReference>
<dbReference type="InterPro" id="IPR023333">
    <property type="entry name" value="Proteasome_suB-type"/>
</dbReference>
<keyword evidence="4" id="KW-0963">Cytoplasm</keyword>
<evidence type="ECO:0000256" key="8">
    <source>
        <dbReference type="ARBA" id="ARBA00022942"/>
    </source>
</evidence>
<proteinExistence type="predicted"/>
<evidence type="ECO:0000256" key="4">
    <source>
        <dbReference type="ARBA" id="ARBA00022490"/>
    </source>
</evidence>
<comment type="caution">
    <text evidence="10">The sequence shown here is derived from an EMBL/GenBank/DDBJ whole genome shotgun (WGS) entry which is preliminary data.</text>
</comment>
<dbReference type="SUPFAM" id="SSF56235">
    <property type="entry name" value="N-terminal nucleophile aminohydrolases (Ntn hydrolases)"/>
    <property type="match status" value="1"/>
</dbReference>
<keyword evidence="5" id="KW-0645">Protease</keyword>
<evidence type="ECO:0000313" key="11">
    <source>
        <dbReference type="Proteomes" id="UP000192758"/>
    </source>
</evidence>
<dbReference type="Pfam" id="PF00227">
    <property type="entry name" value="Proteasome"/>
    <property type="match status" value="1"/>
</dbReference>
<evidence type="ECO:0000256" key="1">
    <source>
        <dbReference type="ARBA" id="ARBA00001198"/>
    </source>
</evidence>
<dbReference type="InterPro" id="IPR029055">
    <property type="entry name" value="Ntn_hydrolases_N"/>
</dbReference>
<gene>
    <name evidence="10" type="primary">Proteasome</name>
    <name evidence="10" type="ORF">EHP00_147</name>
</gene>
<dbReference type="AlphaFoldDB" id="A0A1W0E638"/>
<reference evidence="10 11" key="1">
    <citation type="journal article" date="2017" name="Environ. Microbiol.">
        <title>Decay of the glycolytic pathway and adaptation to intranuclear parasitism within Enterocytozoonidae microsporidia.</title>
        <authorList>
            <person name="Wiredu Boakye D."/>
            <person name="Jaroenlak P."/>
            <person name="Prachumwat A."/>
            <person name="Williams T.A."/>
            <person name="Bateman K.S."/>
            <person name="Itsathitphaisarn O."/>
            <person name="Sritunyalucksana K."/>
            <person name="Paszkiewicz K.H."/>
            <person name="Moore K.A."/>
            <person name="Stentiford G.D."/>
            <person name="Williams B.A."/>
        </authorList>
    </citation>
    <scope>NUCLEOTIDE SEQUENCE [LARGE SCALE GENOMIC DNA]</scope>
    <source>
        <strain evidence="10 11">TH1</strain>
    </source>
</reference>
<dbReference type="Gene3D" id="3.60.20.10">
    <property type="entry name" value="Glutamine Phosphoribosylpyrophosphate, subunit 1, domain 1"/>
    <property type="match status" value="1"/>
</dbReference>
<dbReference type="PANTHER" id="PTHR32194">
    <property type="entry name" value="METALLOPROTEASE TLDD"/>
    <property type="match status" value="1"/>
</dbReference>
<dbReference type="PROSITE" id="PS51476">
    <property type="entry name" value="PROTEASOME_BETA_2"/>
    <property type="match status" value="1"/>
</dbReference>
<dbReference type="GO" id="GO:0043161">
    <property type="term" value="P:proteasome-mediated ubiquitin-dependent protein catabolic process"/>
    <property type="evidence" value="ECO:0007669"/>
    <property type="project" value="EnsemblFungi"/>
</dbReference>
<comment type="catalytic activity">
    <reaction evidence="1">
        <text>Cleavage of peptide bonds with very broad specificity.</text>
        <dbReference type="EC" id="3.4.25.1"/>
    </reaction>
</comment>
<dbReference type="PANTHER" id="PTHR32194:SF0">
    <property type="entry name" value="ATP-DEPENDENT PROTEASE SUBUNIT HSLV"/>
    <property type="match status" value="1"/>
</dbReference>
<dbReference type="InterPro" id="IPR000243">
    <property type="entry name" value="Pept_T1A_subB"/>
</dbReference>
<keyword evidence="11" id="KW-1185">Reference proteome</keyword>
<evidence type="ECO:0000313" key="10">
    <source>
        <dbReference type="EMBL" id="OQS54649.1"/>
    </source>
</evidence>
<dbReference type="EMBL" id="MNPJ01000019">
    <property type="protein sequence ID" value="OQS54649.1"/>
    <property type="molecule type" value="Genomic_DNA"/>
</dbReference>
<dbReference type="PRINTS" id="PR00141">
    <property type="entry name" value="PROTEASOME"/>
</dbReference>
<dbReference type="GO" id="GO:0005634">
    <property type="term" value="C:nucleus"/>
    <property type="evidence" value="ECO:0007669"/>
    <property type="project" value="UniProtKB-SubCell"/>
</dbReference>
<dbReference type="GO" id="GO:0034515">
    <property type="term" value="C:proteasome storage granule"/>
    <property type="evidence" value="ECO:0007669"/>
    <property type="project" value="EnsemblFungi"/>
</dbReference>
<dbReference type="Proteomes" id="UP000192758">
    <property type="component" value="Unassembled WGS sequence"/>
</dbReference>